<keyword evidence="2" id="KW-0378">Hydrolase</keyword>
<dbReference type="Gene3D" id="3.20.20.80">
    <property type="entry name" value="Glycosidases"/>
    <property type="match status" value="2"/>
</dbReference>
<protein>
    <recommendedName>
        <fullName evidence="7">Glucan endo-1,3-beta-D-glucosidase</fullName>
    </recommendedName>
</protein>
<dbReference type="PANTHER" id="PTHR32227">
    <property type="entry name" value="GLUCAN ENDO-1,3-BETA-GLUCOSIDASE BG1-RELATED-RELATED"/>
    <property type="match status" value="1"/>
</dbReference>
<dbReference type="Proteomes" id="UP001341281">
    <property type="component" value="Chromosome 01"/>
</dbReference>
<evidence type="ECO:0000313" key="6">
    <source>
        <dbReference type="Proteomes" id="UP001341281"/>
    </source>
</evidence>
<comment type="similarity">
    <text evidence="1 4">Belongs to the glycosyl hydrolase 17 family.</text>
</comment>
<dbReference type="GO" id="GO:0005975">
    <property type="term" value="P:carbohydrate metabolic process"/>
    <property type="evidence" value="ECO:0007669"/>
    <property type="project" value="InterPro"/>
</dbReference>
<gene>
    <name evidence="5" type="ORF">U9M48_001767</name>
</gene>
<evidence type="ECO:0000313" key="5">
    <source>
        <dbReference type="EMBL" id="WVZ50521.1"/>
    </source>
</evidence>
<evidence type="ECO:0008006" key="7">
    <source>
        <dbReference type="Google" id="ProtNLM"/>
    </source>
</evidence>
<dbReference type="AlphaFoldDB" id="A0AAQ3SFG0"/>
<accession>A0AAQ3SFG0</accession>
<proteinExistence type="inferred from homology"/>
<sequence length="337" mass="35915">MAPPMNAVVMMVPLPAAPAELDRPAGSKPPTFPPYNWVMDGCASTQGRPTVHPQLSSSLGAFLAPRSRRLMATAASRVLLIITVRILVAACTVLSGSGDSSGSGEEPRHGGCFTRLFSFGDSITDNSNWMHYARWQGTVVRLPSFLDGGSTKNSNPNRTIEISDIHIGVSYGVIDSGLPSKSNVVQLYKSNGIGNMRFYFADQELLNALCGSGIGLTLDVGNDKVHRRPERGARVASVLQAMQNVHDAIASAGLAGGIKVSIAVKMDMIHNSSPPSNGVFKDPSVMSPIVQFLAANGAPLLVNVYPYFPYEYNQDMDLSYALFQPSSTMVADPNGLA</sequence>
<evidence type="ECO:0000256" key="4">
    <source>
        <dbReference type="RuleBase" id="RU004335"/>
    </source>
</evidence>
<evidence type="ECO:0000256" key="1">
    <source>
        <dbReference type="ARBA" id="ARBA00008773"/>
    </source>
</evidence>
<dbReference type="InterPro" id="IPR000490">
    <property type="entry name" value="Glyco_hydro_17"/>
</dbReference>
<keyword evidence="6" id="KW-1185">Reference proteome</keyword>
<dbReference type="InterPro" id="IPR017853">
    <property type="entry name" value="GH"/>
</dbReference>
<reference evidence="5 6" key="1">
    <citation type="submission" date="2024-02" db="EMBL/GenBank/DDBJ databases">
        <title>High-quality chromosome-scale genome assembly of Pensacola bahiagrass (Paspalum notatum Flugge var. saurae).</title>
        <authorList>
            <person name="Vega J.M."/>
            <person name="Podio M."/>
            <person name="Orjuela J."/>
            <person name="Siena L.A."/>
            <person name="Pessino S.C."/>
            <person name="Combes M.C."/>
            <person name="Mariac C."/>
            <person name="Albertini E."/>
            <person name="Pupilli F."/>
            <person name="Ortiz J.P.A."/>
            <person name="Leblanc O."/>
        </authorList>
    </citation>
    <scope>NUCLEOTIDE SEQUENCE [LARGE SCALE GENOMIC DNA]</scope>
    <source>
        <strain evidence="5">R1</strain>
        <tissue evidence="5">Leaf</tissue>
    </source>
</reference>
<dbReference type="Pfam" id="PF00332">
    <property type="entry name" value="Glyco_hydro_17"/>
    <property type="match status" value="2"/>
</dbReference>
<evidence type="ECO:0000256" key="3">
    <source>
        <dbReference type="ARBA" id="ARBA00023295"/>
    </source>
</evidence>
<dbReference type="EMBL" id="CP144745">
    <property type="protein sequence ID" value="WVZ50521.1"/>
    <property type="molecule type" value="Genomic_DNA"/>
</dbReference>
<keyword evidence="3" id="KW-0326">Glycosidase</keyword>
<dbReference type="SUPFAM" id="SSF51445">
    <property type="entry name" value="(Trans)glycosidases"/>
    <property type="match status" value="1"/>
</dbReference>
<organism evidence="5 6">
    <name type="scientific">Paspalum notatum var. saurae</name>
    <dbReference type="NCBI Taxonomy" id="547442"/>
    <lineage>
        <taxon>Eukaryota</taxon>
        <taxon>Viridiplantae</taxon>
        <taxon>Streptophyta</taxon>
        <taxon>Embryophyta</taxon>
        <taxon>Tracheophyta</taxon>
        <taxon>Spermatophyta</taxon>
        <taxon>Magnoliopsida</taxon>
        <taxon>Liliopsida</taxon>
        <taxon>Poales</taxon>
        <taxon>Poaceae</taxon>
        <taxon>PACMAD clade</taxon>
        <taxon>Panicoideae</taxon>
        <taxon>Andropogonodae</taxon>
        <taxon>Paspaleae</taxon>
        <taxon>Paspalinae</taxon>
        <taxon>Paspalum</taxon>
    </lineage>
</organism>
<evidence type="ECO:0000256" key="2">
    <source>
        <dbReference type="ARBA" id="ARBA00022801"/>
    </source>
</evidence>
<dbReference type="GO" id="GO:0004553">
    <property type="term" value="F:hydrolase activity, hydrolyzing O-glycosyl compounds"/>
    <property type="evidence" value="ECO:0007669"/>
    <property type="project" value="InterPro"/>
</dbReference>
<dbReference type="InterPro" id="IPR044965">
    <property type="entry name" value="Glyco_hydro_17_plant"/>
</dbReference>
<name>A0AAQ3SFG0_PASNO</name>